<sequence>MSHEQIIQKTIEWIESHLHEQMSAEDIAHVAGFSKYHFHRIFQSAVGMSVTSYIQRRRFANAAAALLHTDHRILDIALLYQFESQEAFTRAFKKIYHLPPGKYRKIMKSIISKKEESWMEKTVKGWVLSGSHPFHYEMGVDHKNVHQGKASGYVKSKTVQDAGEFATMMQQFKAGRYIGKRIRLSGFIQTKQVQQFSSLWMRVDSAAGDILQFDNMSNRPITGTTNWNYYSVVLDVPENSAVISFGVLLSGPGQIWIDQVSFEEVDEHVPSTNMEMASELLEEPVNLSFEEEME</sequence>
<name>A0ABM5M3R5_BACA1</name>
<dbReference type="PANTHER" id="PTHR47504">
    <property type="entry name" value="RIGHT ORIGIN-BINDING PROTEIN"/>
    <property type="match status" value="1"/>
</dbReference>
<dbReference type="SMART" id="SM00342">
    <property type="entry name" value="HTH_ARAC"/>
    <property type="match status" value="1"/>
</dbReference>
<evidence type="ECO:0000256" key="3">
    <source>
        <dbReference type="ARBA" id="ARBA00023163"/>
    </source>
</evidence>
<dbReference type="Pfam" id="PF12833">
    <property type="entry name" value="HTH_18"/>
    <property type="match status" value="1"/>
</dbReference>
<dbReference type="RefSeq" id="WP_003327942.1">
    <property type="nucleotide sequence ID" value="NC_014639.1"/>
</dbReference>
<evidence type="ECO:0000256" key="2">
    <source>
        <dbReference type="ARBA" id="ARBA00023125"/>
    </source>
</evidence>
<evidence type="ECO:0000313" key="5">
    <source>
        <dbReference type="EMBL" id="ADP34876.1"/>
    </source>
</evidence>
<evidence type="ECO:0000259" key="4">
    <source>
        <dbReference type="PROSITE" id="PS01124"/>
    </source>
</evidence>
<protein>
    <submittedName>
        <fullName evidence="5">AraC family transcriptional regulator</fullName>
    </submittedName>
</protein>
<dbReference type="InterPro" id="IPR009057">
    <property type="entry name" value="Homeodomain-like_sf"/>
</dbReference>
<keyword evidence="3" id="KW-0804">Transcription</keyword>
<evidence type="ECO:0000313" key="6">
    <source>
        <dbReference type="Proteomes" id="UP000006867"/>
    </source>
</evidence>
<dbReference type="PROSITE" id="PS01124">
    <property type="entry name" value="HTH_ARAC_FAMILY_2"/>
    <property type="match status" value="1"/>
</dbReference>
<proteinExistence type="predicted"/>
<organism evidence="5 6">
    <name type="scientific">Bacillus atrophaeus (strain 1942)</name>
    <dbReference type="NCBI Taxonomy" id="720555"/>
    <lineage>
        <taxon>Bacteria</taxon>
        <taxon>Bacillati</taxon>
        <taxon>Bacillota</taxon>
        <taxon>Bacilli</taxon>
        <taxon>Bacillales</taxon>
        <taxon>Bacillaceae</taxon>
        <taxon>Bacillus</taxon>
    </lineage>
</organism>
<reference evidence="5 6" key="1">
    <citation type="journal article" date="2011" name="Front. Microbiol.">
        <title>Genomic signatures of strain selection and enhancement in Bacillus atrophaeus var. globigii, a historical biowarfare simulant.</title>
        <authorList>
            <person name="Gibbons H.S."/>
            <person name="Broomall S.M."/>
            <person name="McNew L.A."/>
            <person name="Daligault H."/>
            <person name="Chapman C."/>
            <person name="Bruce D."/>
            <person name="Karavis M."/>
            <person name="Krepps M."/>
            <person name="McGregor P.A."/>
            <person name="Hong C."/>
            <person name="Park K.H."/>
            <person name="Akmal A."/>
            <person name="Feldman A."/>
            <person name="Lin J.S."/>
            <person name="Chang W.E."/>
            <person name="Higgs B.W."/>
            <person name="Demirev P."/>
            <person name="Lindquist J."/>
            <person name="Liem A."/>
            <person name="Fochler E."/>
            <person name="Read T.D."/>
            <person name="Tapia R."/>
            <person name="Johnson S."/>
            <person name="Bishop-Lilly K.A."/>
            <person name="Detter C."/>
            <person name="Han C."/>
            <person name="Sozhamannan S."/>
            <person name="Rosenzweig C.N."/>
            <person name="Skowronski E.W."/>
        </authorList>
    </citation>
    <scope>NUCLEOTIDE SEQUENCE [LARGE SCALE GENOMIC DNA]</scope>
    <source>
        <strain evidence="5 6">1942</strain>
    </source>
</reference>
<keyword evidence="6" id="KW-1185">Reference proteome</keyword>
<dbReference type="Gene3D" id="2.60.120.260">
    <property type="entry name" value="Galactose-binding domain-like"/>
    <property type="match status" value="1"/>
</dbReference>
<dbReference type="Gene3D" id="1.10.10.60">
    <property type="entry name" value="Homeodomain-like"/>
    <property type="match status" value="2"/>
</dbReference>
<dbReference type="SUPFAM" id="SSF46689">
    <property type="entry name" value="Homeodomain-like"/>
    <property type="match status" value="2"/>
</dbReference>
<dbReference type="EMBL" id="CP002207">
    <property type="protein sequence ID" value="ADP34876.1"/>
    <property type="molecule type" value="Genomic_DNA"/>
</dbReference>
<gene>
    <name evidence="5" type="ordered locus">BATR1942_19805</name>
</gene>
<dbReference type="PANTHER" id="PTHR47504:SF6">
    <property type="entry name" value="ARAC-FAMILY TRANSCRIPTIONAL REGULATOR"/>
    <property type="match status" value="1"/>
</dbReference>
<accession>A0ABM5M3R5</accession>
<keyword evidence="1" id="KW-0805">Transcription regulation</keyword>
<dbReference type="InterPro" id="IPR050959">
    <property type="entry name" value="MarA-like"/>
</dbReference>
<dbReference type="Proteomes" id="UP000006867">
    <property type="component" value="Chromosome"/>
</dbReference>
<evidence type="ECO:0000256" key="1">
    <source>
        <dbReference type="ARBA" id="ARBA00023015"/>
    </source>
</evidence>
<keyword evidence="2" id="KW-0238">DNA-binding</keyword>
<dbReference type="InterPro" id="IPR018060">
    <property type="entry name" value="HTH_AraC"/>
</dbReference>
<feature type="domain" description="HTH araC/xylS-type" evidence="4">
    <location>
        <begin position="8"/>
        <end position="106"/>
    </location>
</feature>